<dbReference type="AlphaFoldDB" id="A0A2I0JG93"/>
<keyword evidence="3" id="KW-1185">Reference proteome</keyword>
<gene>
    <name evidence="2" type="ORF">CRG98_024676</name>
</gene>
<evidence type="ECO:0000313" key="3">
    <source>
        <dbReference type="Proteomes" id="UP000233551"/>
    </source>
</evidence>
<accession>A0A2I0JG93</accession>
<feature type="compositionally biased region" description="Basic and acidic residues" evidence="1">
    <location>
        <begin position="144"/>
        <end position="161"/>
    </location>
</feature>
<name>A0A2I0JG93_PUNGR</name>
<proteinExistence type="predicted"/>
<feature type="compositionally biased region" description="Gly residues" evidence="1">
    <location>
        <begin position="184"/>
        <end position="193"/>
    </location>
</feature>
<feature type="non-terminal residue" evidence="2">
    <location>
        <position position="193"/>
    </location>
</feature>
<protein>
    <submittedName>
        <fullName evidence="2">Uncharacterized protein</fullName>
    </submittedName>
</protein>
<feature type="region of interest" description="Disordered" evidence="1">
    <location>
        <begin position="106"/>
        <end position="193"/>
    </location>
</feature>
<evidence type="ECO:0000313" key="2">
    <source>
        <dbReference type="EMBL" id="PKI54930.1"/>
    </source>
</evidence>
<comment type="caution">
    <text evidence="2">The sequence shown here is derived from an EMBL/GenBank/DDBJ whole genome shotgun (WGS) entry which is preliminary data.</text>
</comment>
<dbReference type="Proteomes" id="UP000233551">
    <property type="component" value="Unassembled WGS sequence"/>
</dbReference>
<sequence>MPGGLSGNPPGAWASVRSLATGRGTGLGHGARSLVRITGHGGGAQVTGPCRAAAGVWSRSPVTGRDPGSVGMVTGHRARYGARSPVTGYGPRPLCTVTGQRTRSWGTVPGIVLGDRSPVPGHRARSRGTGHWGTGALGTASGHRARERERARSQDAVTGHDHRVRSLVSVGDHDHPVRSRGTITGLGHGARSL</sequence>
<organism evidence="2 3">
    <name type="scientific">Punica granatum</name>
    <name type="common">Pomegranate</name>
    <dbReference type="NCBI Taxonomy" id="22663"/>
    <lineage>
        <taxon>Eukaryota</taxon>
        <taxon>Viridiplantae</taxon>
        <taxon>Streptophyta</taxon>
        <taxon>Embryophyta</taxon>
        <taxon>Tracheophyta</taxon>
        <taxon>Spermatophyta</taxon>
        <taxon>Magnoliopsida</taxon>
        <taxon>eudicotyledons</taxon>
        <taxon>Gunneridae</taxon>
        <taxon>Pentapetalae</taxon>
        <taxon>rosids</taxon>
        <taxon>malvids</taxon>
        <taxon>Myrtales</taxon>
        <taxon>Lythraceae</taxon>
        <taxon>Punica</taxon>
    </lineage>
</organism>
<evidence type="ECO:0000256" key="1">
    <source>
        <dbReference type="SAM" id="MobiDB-lite"/>
    </source>
</evidence>
<reference evidence="2 3" key="1">
    <citation type="submission" date="2017-11" db="EMBL/GenBank/DDBJ databases">
        <title>De-novo sequencing of pomegranate (Punica granatum L.) genome.</title>
        <authorList>
            <person name="Akparov Z."/>
            <person name="Amiraslanov A."/>
            <person name="Hajiyeva S."/>
            <person name="Abbasov M."/>
            <person name="Kaur K."/>
            <person name="Hamwieh A."/>
            <person name="Solovyev V."/>
            <person name="Salamov A."/>
            <person name="Braich B."/>
            <person name="Kosarev P."/>
            <person name="Mahmoud A."/>
            <person name="Hajiyev E."/>
            <person name="Babayeva S."/>
            <person name="Izzatullayeva V."/>
            <person name="Mammadov A."/>
            <person name="Mammadov A."/>
            <person name="Sharifova S."/>
            <person name="Ojaghi J."/>
            <person name="Eynullazada K."/>
            <person name="Bayramov B."/>
            <person name="Abdulazimova A."/>
            <person name="Shahmuradov I."/>
        </authorList>
    </citation>
    <scope>NUCLEOTIDE SEQUENCE [LARGE SCALE GENOMIC DNA]</scope>
    <source>
        <strain evidence="3">cv. AG2017</strain>
        <tissue evidence="2">Leaf</tissue>
    </source>
</reference>
<dbReference type="EMBL" id="PGOL01001747">
    <property type="protein sequence ID" value="PKI54930.1"/>
    <property type="molecule type" value="Genomic_DNA"/>
</dbReference>